<evidence type="ECO:0000313" key="7">
    <source>
        <dbReference type="Proteomes" id="UP001367508"/>
    </source>
</evidence>
<sequence length="250" mass="28121">MVALVTFKLELMVTYCCIKDGVERFLPKPQDGVAVECGILHSFSDAKEPNIIERKTFQAMTALRRKGQVVAITGDGTNDAPALHGQPKAMKESLVTNYVEESADTGNVPSVCLAYTQFPRQELTGFERQAQPPCNLHEEHPDIQFVCSLPNEFNIFKGVTTNYLFMGIVGVTVMLHIVVIEFLGKFTKTVKLNWKQSLISVIIGFFSWPLAVVGKLIPVPKTPISNLFQRFHRGRTRRRMESLRLLNSHE</sequence>
<dbReference type="InterPro" id="IPR023214">
    <property type="entry name" value="HAD_sf"/>
</dbReference>
<proteinExistence type="predicted"/>
<dbReference type="AlphaFoldDB" id="A0AAN9L584"/>
<dbReference type="GO" id="GO:0005388">
    <property type="term" value="F:P-type calcium transporter activity"/>
    <property type="evidence" value="ECO:0007669"/>
    <property type="project" value="TreeGrafter"/>
</dbReference>
<dbReference type="SUPFAM" id="SSF81665">
    <property type="entry name" value="Calcium ATPase, transmembrane domain M"/>
    <property type="match status" value="1"/>
</dbReference>
<evidence type="ECO:0000313" key="6">
    <source>
        <dbReference type="EMBL" id="KAK7329725.1"/>
    </source>
</evidence>
<feature type="transmembrane region" description="Helical" evidence="4">
    <location>
        <begin position="163"/>
        <end position="184"/>
    </location>
</feature>
<keyword evidence="7" id="KW-1185">Reference proteome</keyword>
<comment type="subcellular location">
    <subcellularLocation>
        <location evidence="1">Endomembrane system</location>
        <topology evidence="1">Multi-pass membrane protein</topology>
    </subcellularLocation>
</comment>
<evidence type="ECO:0000256" key="3">
    <source>
        <dbReference type="ARBA" id="ARBA00022842"/>
    </source>
</evidence>
<dbReference type="GO" id="GO:0046872">
    <property type="term" value="F:metal ion binding"/>
    <property type="evidence" value="ECO:0007669"/>
    <property type="project" value="UniProtKB-KW"/>
</dbReference>
<dbReference type="InterPro" id="IPR006068">
    <property type="entry name" value="ATPase_P-typ_cation-transptr_C"/>
</dbReference>
<dbReference type="GO" id="GO:0012505">
    <property type="term" value="C:endomembrane system"/>
    <property type="evidence" value="ECO:0007669"/>
    <property type="project" value="UniProtKB-SubCell"/>
</dbReference>
<comment type="caution">
    <text evidence="6">The sequence shown here is derived from an EMBL/GenBank/DDBJ whole genome shotgun (WGS) entry which is preliminary data.</text>
</comment>
<dbReference type="Gene3D" id="3.40.50.1000">
    <property type="entry name" value="HAD superfamily/HAD-like"/>
    <property type="match status" value="1"/>
</dbReference>
<accession>A0AAN9L584</accession>
<dbReference type="PANTHER" id="PTHR24093:SF369">
    <property type="entry name" value="CALCIUM-TRANSPORTING ATPASE"/>
    <property type="match status" value="1"/>
</dbReference>
<dbReference type="Pfam" id="PF00689">
    <property type="entry name" value="Cation_ATPase_C"/>
    <property type="match status" value="1"/>
</dbReference>
<dbReference type="Proteomes" id="UP001367508">
    <property type="component" value="Unassembled WGS sequence"/>
</dbReference>
<feature type="transmembrane region" description="Helical" evidence="4">
    <location>
        <begin position="196"/>
        <end position="217"/>
    </location>
</feature>
<dbReference type="EMBL" id="JAYMYQ010000005">
    <property type="protein sequence ID" value="KAK7329725.1"/>
    <property type="molecule type" value="Genomic_DNA"/>
</dbReference>
<keyword evidence="4" id="KW-0812">Transmembrane</keyword>
<gene>
    <name evidence="6" type="ORF">VNO77_23901</name>
</gene>
<keyword evidence="4" id="KW-1133">Transmembrane helix</keyword>
<dbReference type="PANTHER" id="PTHR24093">
    <property type="entry name" value="CATION TRANSPORTING ATPASE"/>
    <property type="match status" value="1"/>
</dbReference>
<protein>
    <recommendedName>
        <fullName evidence="5">Cation-transporting P-type ATPase C-terminal domain-containing protein</fullName>
    </recommendedName>
</protein>
<evidence type="ECO:0000256" key="1">
    <source>
        <dbReference type="ARBA" id="ARBA00004127"/>
    </source>
</evidence>
<keyword evidence="4" id="KW-0472">Membrane</keyword>
<reference evidence="6 7" key="1">
    <citation type="submission" date="2024-01" db="EMBL/GenBank/DDBJ databases">
        <title>The genomes of 5 underutilized Papilionoideae crops provide insights into root nodulation and disease resistanc.</title>
        <authorList>
            <person name="Jiang F."/>
        </authorList>
    </citation>
    <scope>NUCLEOTIDE SEQUENCE [LARGE SCALE GENOMIC DNA]</scope>
    <source>
        <strain evidence="6">LVBAO_FW01</strain>
        <tissue evidence="6">Leaves</tissue>
    </source>
</reference>
<organism evidence="6 7">
    <name type="scientific">Canavalia gladiata</name>
    <name type="common">Sword bean</name>
    <name type="synonym">Dolichos gladiatus</name>
    <dbReference type="NCBI Taxonomy" id="3824"/>
    <lineage>
        <taxon>Eukaryota</taxon>
        <taxon>Viridiplantae</taxon>
        <taxon>Streptophyta</taxon>
        <taxon>Embryophyta</taxon>
        <taxon>Tracheophyta</taxon>
        <taxon>Spermatophyta</taxon>
        <taxon>Magnoliopsida</taxon>
        <taxon>eudicotyledons</taxon>
        <taxon>Gunneridae</taxon>
        <taxon>Pentapetalae</taxon>
        <taxon>rosids</taxon>
        <taxon>fabids</taxon>
        <taxon>Fabales</taxon>
        <taxon>Fabaceae</taxon>
        <taxon>Papilionoideae</taxon>
        <taxon>50 kb inversion clade</taxon>
        <taxon>NPAAA clade</taxon>
        <taxon>indigoferoid/millettioid clade</taxon>
        <taxon>Phaseoleae</taxon>
        <taxon>Canavalia</taxon>
    </lineage>
</organism>
<feature type="domain" description="Cation-transporting P-type ATPase C-terminal" evidence="5">
    <location>
        <begin position="154"/>
        <end position="216"/>
    </location>
</feature>
<name>A0AAN9L584_CANGL</name>
<evidence type="ECO:0000259" key="5">
    <source>
        <dbReference type="Pfam" id="PF00689"/>
    </source>
</evidence>
<keyword evidence="2" id="KW-0479">Metal-binding</keyword>
<evidence type="ECO:0000256" key="2">
    <source>
        <dbReference type="ARBA" id="ARBA00022723"/>
    </source>
</evidence>
<evidence type="ECO:0000256" key="4">
    <source>
        <dbReference type="SAM" id="Phobius"/>
    </source>
</evidence>
<dbReference type="GO" id="GO:0005886">
    <property type="term" value="C:plasma membrane"/>
    <property type="evidence" value="ECO:0007669"/>
    <property type="project" value="TreeGrafter"/>
</dbReference>
<keyword evidence="3" id="KW-0460">Magnesium</keyword>
<dbReference type="Gene3D" id="1.20.1110.10">
    <property type="entry name" value="Calcium-transporting ATPase, transmembrane domain"/>
    <property type="match status" value="1"/>
</dbReference>
<dbReference type="InterPro" id="IPR023298">
    <property type="entry name" value="ATPase_P-typ_TM_dom_sf"/>
</dbReference>